<keyword evidence="10" id="KW-0739">Sodium transport</keyword>
<keyword evidence="3" id="KW-0813">Transport</keyword>
<evidence type="ECO:0000256" key="11">
    <source>
        <dbReference type="RuleBase" id="RU362091"/>
    </source>
</evidence>
<evidence type="ECO:0000256" key="4">
    <source>
        <dbReference type="ARBA" id="ARBA00022475"/>
    </source>
</evidence>
<gene>
    <name evidence="13" type="ORF">ONE63_004781</name>
</gene>
<dbReference type="PANTHER" id="PTHR42985">
    <property type="entry name" value="SODIUM-COUPLED MONOCARBOXYLATE TRANSPORTER"/>
    <property type="match status" value="1"/>
</dbReference>
<sequence>MADALADVSLLGAALQRFAWPDYLVFVAMLGLCALIGVYFGYCAPGQHDESEYLMGGRRMQTVPISLSLVASYISGITLLGMPTEVYVYGIQFMYGLAALLGWAAVFNAAVLPIFHDLNLMTLYQYLQLRFDRRVRLFGSIFFTLGLITWLPIVIYVPALAFNQVTGINVHIVTPAVCTVCVFYTCVGGMKAVVWTDVIQSLSMLACIILVAVKGTVNAGGLGAVLERGVQSGRIEPPVWTLDPFLRQTIWAANIGALCQQMVGCGLSQCQMQRYLALPSLRQARAAAWLFVLGCLVLCGICCYCGLLIFATYYACDPVTTKLARAKDQVLPLLVMDTLGGIPGLPGLFVAGVFSAALSSLSTGLNSMAAVVVEDFWRPLASAPPGEAAVSVVMRVVVVAFGALCVALVFVVERLGVVLQLSSSLNSISAGPVFAIFMSGAFLPCVNATGCLAGAAAGLAFMAWMVLGAQRAIALGQITFPEMPVSVTGCTYQFNATTPAHMATGVHIEPPFWLYRVSYHLYPVLGAAVSLTVAVVVSLVFRGADRPDLDPRLFSPLVRRLVKKSEPDKAAAAAAAAAARPVTESAL</sequence>
<dbReference type="AlphaFoldDB" id="A0AAV7X4S8"/>
<feature type="transmembrane region" description="Helical" evidence="12">
    <location>
        <begin position="168"/>
        <end position="187"/>
    </location>
</feature>
<dbReference type="GO" id="GO:0015293">
    <property type="term" value="F:symporter activity"/>
    <property type="evidence" value="ECO:0007669"/>
    <property type="project" value="TreeGrafter"/>
</dbReference>
<dbReference type="EMBL" id="JAPTSV010000016">
    <property type="protein sequence ID" value="KAJ1519496.1"/>
    <property type="molecule type" value="Genomic_DNA"/>
</dbReference>
<feature type="transmembrane region" description="Helical" evidence="12">
    <location>
        <begin position="93"/>
        <end position="116"/>
    </location>
</feature>
<feature type="transmembrane region" description="Helical" evidence="12">
    <location>
        <begin position="519"/>
        <end position="541"/>
    </location>
</feature>
<keyword evidence="14" id="KW-1185">Reference proteome</keyword>
<accession>A0AAV7X4S8</accession>
<evidence type="ECO:0000256" key="10">
    <source>
        <dbReference type="ARBA" id="ARBA00023201"/>
    </source>
</evidence>
<dbReference type="InterPro" id="IPR001734">
    <property type="entry name" value="Na/solute_symporter"/>
</dbReference>
<feature type="transmembrane region" description="Helical" evidence="12">
    <location>
        <begin position="388"/>
        <end position="412"/>
    </location>
</feature>
<evidence type="ECO:0000256" key="8">
    <source>
        <dbReference type="ARBA" id="ARBA00023065"/>
    </source>
</evidence>
<keyword evidence="8" id="KW-0406">Ion transport</keyword>
<dbReference type="Pfam" id="PF00474">
    <property type="entry name" value="SSF"/>
    <property type="match status" value="1"/>
</dbReference>
<feature type="transmembrane region" description="Helical" evidence="12">
    <location>
        <begin position="433"/>
        <end position="466"/>
    </location>
</feature>
<name>A0AAV7X4S8_9NEOP</name>
<dbReference type="GO" id="GO:0006814">
    <property type="term" value="P:sodium ion transport"/>
    <property type="evidence" value="ECO:0007669"/>
    <property type="project" value="UniProtKB-KW"/>
</dbReference>
<feature type="transmembrane region" description="Helical" evidence="12">
    <location>
        <begin position="23"/>
        <end position="42"/>
    </location>
</feature>
<proteinExistence type="inferred from homology"/>
<dbReference type="CDD" id="cd11492">
    <property type="entry name" value="SLC5sbd_NIS-SMVT"/>
    <property type="match status" value="1"/>
</dbReference>
<evidence type="ECO:0000256" key="9">
    <source>
        <dbReference type="ARBA" id="ARBA00023136"/>
    </source>
</evidence>
<feature type="transmembrane region" description="Helical" evidence="12">
    <location>
        <begin position="194"/>
        <end position="213"/>
    </location>
</feature>
<evidence type="ECO:0000256" key="12">
    <source>
        <dbReference type="SAM" id="Phobius"/>
    </source>
</evidence>
<dbReference type="PANTHER" id="PTHR42985:SF5">
    <property type="entry name" value="FI02094P-RELATED"/>
    <property type="match status" value="1"/>
</dbReference>
<dbReference type="GO" id="GO:0005886">
    <property type="term" value="C:plasma membrane"/>
    <property type="evidence" value="ECO:0007669"/>
    <property type="project" value="UniProtKB-SubCell"/>
</dbReference>
<dbReference type="Gene3D" id="1.20.1730.10">
    <property type="entry name" value="Sodium/glucose cotransporter"/>
    <property type="match status" value="1"/>
</dbReference>
<dbReference type="InterPro" id="IPR051163">
    <property type="entry name" value="Sodium:Solute_Symporter_SSF"/>
</dbReference>
<organism evidence="13 14">
    <name type="scientific">Megalurothrips usitatus</name>
    <name type="common">bean blossom thrips</name>
    <dbReference type="NCBI Taxonomy" id="439358"/>
    <lineage>
        <taxon>Eukaryota</taxon>
        <taxon>Metazoa</taxon>
        <taxon>Ecdysozoa</taxon>
        <taxon>Arthropoda</taxon>
        <taxon>Hexapoda</taxon>
        <taxon>Insecta</taxon>
        <taxon>Pterygota</taxon>
        <taxon>Neoptera</taxon>
        <taxon>Paraneoptera</taxon>
        <taxon>Thysanoptera</taxon>
        <taxon>Terebrantia</taxon>
        <taxon>Thripoidea</taxon>
        <taxon>Thripidae</taxon>
        <taxon>Megalurothrips</taxon>
    </lineage>
</organism>
<keyword evidence="6 12" id="KW-1133">Transmembrane helix</keyword>
<feature type="transmembrane region" description="Helical" evidence="12">
    <location>
        <begin position="63"/>
        <end position="81"/>
    </location>
</feature>
<feature type="transmembrane region" description="Helical" evidence="12">
    <location>
        <begin position="286"/>
        <end position="313"/>
    </location>
</feature>
<keyword evidence="5 12" id="KW-0812">Transmembrane</keyword>
<dbReference type="NCBIfam" id="TIGR00813">
    <property type="entry name" value="sss"/>
    <property type="match status" value="1"/>
</dbReference>
<dbReference type="InterPro" id="IPR038377">
    <property type="entry name" value="Na/Glc_symporter_sf"/>
</dbReference>
<evidence type="ECO:0008006" key="15">
    <source>
        <dbReference type="Google" id="ProtNLM"/>
    </source>
</evidence>
<dbReference type="PROSITE" id="PS50283">
    <property type="entry name" value="NA_SOLUT_SYMP_3"/>
    <property type="match status" value="1"/>
</dbReference>
<reference evidence="13" key="1">
    <citation type="submission" date="2022-12" db="EMBL/GenBank/DDBJ databases">
        <title>Chromosome-level genome assembly of the bean flower thrips Megalurothrips usitatus.</title>
        <authorList>
            <person name="Ma L."/>
            <person name="Liu Q."/>
            <person name="Li H."/>
            <person name="Cai W."/>
        </authorList>
    </citation>
    <scope>NUCLEOTIDE SEQUENCE</scope>
    <source>
        <strain evidence="13">Cailab_2022a</strain>
    </source>
</reference>
<keyword evidence="9 12" id="KW-0472">Membrane</keyword>
<protein>
    <recommendedName>
        <fullName evidence="15">Sodium-coupled monocarboxylate transporter 1-like</fullName>
    </recommendedName>
</protein>
<feature type="transmembrane region" description="Helical" evidence="12">
    <location>
        <begin position="334"/>
        <end position="358"/>
    </location>
</feature>
<comment type="caution">
    <text evidence="13">The sequence shown here is derived from an EMBL/GenBank/DDBJ whole genome shotgun (WGS) entry which is preliminary data.</text>
</comment>
<evidence type="ECO:0000313" key="13">
    <source>
        <dbReference type="EMBL" id="KAJ1519496.1"/>
    </source>
</evidence>
<evidence type="ECO:0000313" key="14">
    <source>
        <dbReference type="Proteomes" id="UP001075354"/>
    </source>
</evidence>
<evidence type="ECO:0000256" key="5">
    <source>
        <dbReference type="ARBA" id="ARBA00022692"/>
    </source>
</evidence>
<comment type="similarity">
    <text evidence="2 11">Belongs to the sodium:solute symporter (SSF) (TC 2.A.21) family.</text>
</comment>
<evidence type="ECO:0000256" key="2">
    <source>
        <dbReference type="ARBA" id="ARBA00006434"/>
    </source>
</evidence>
<feature type="transmembrane region" description="Helical" evidence="12">
    <location>
        <begin position="137"/>
        <end position="162"/>
    </location>
</feature>
<keyword evidence="7" id="KW-0915">Sodium</keyword>
<evidence type="ECO:0000256" key="6">
    <source>
        <dbReference type="ARBA" id="ARBA00022989"/>
    </source>
</evidence>
<comment type="subcellular location">
    <subcellularLocation>
        <location evidence="1">Cell membrane</location>
        <topology evidence="1">Multi-pass membrane protein</topology>
    </subcellularLocation>
</comment>
<evidence type="ECO:0000256" key="1">
    <source>
        <dbReference type="ARBA" id="ARBA00004651"/>
    </source>
</evidence>
<keyword evidence="4" id="KW-1003">Cell membrane</keyword>
<evidence type="ECO:0000256" key="7">
    <source>
        <dbReference type="ARBA" id="ARBA00023053"/>
    </source>
</evidence>
<evidence type="ECO:0000256" key="3">
    <source>
        <dbReference type="ARBA" id="ARBA00022448"/>
    </source>
</evidence>
<dbReference type="Proteomes" id="UP001075354">
    <property type="component" value="Chromosome 16"/>
</dbReference>